<proteinExistence type="predicted"/>
<dbReference type="EMBL" id="CAMXCT010000354">
    <property type="protein sequence ID" value="CAI3977604.1"/>
    <property type="molecule type" value="Genomic_DNA"/>
</dbReference>
<evidence type="ECO:0000313" key="4">
    <source>
        <dbReference type="Proteomes" id="UP001152797"/>
    </source>
</evidence>
<protein>
    <submittedName>
        <fullName evidence="2">Uncharacterized protein</fullName>
    </submittedName>
</protein>
<gene>
    <name evidence="2" type="ORF">C1SCF055_LOCUS5734</name>
</gene>
<reference evidence="3" key="2">
    <citation type="submission" date="2024-04" db="EMBL/GenBank/DDBJ databases">
        <authorList>
            <person name="Chen Y."/>
            <person name="Shah S."/>
            <person name="Dougan E. K."/>
            <person name="Thang M."/>
            <person name="Chan C."/>
        </authorList>
    </citation>
    <scope>NUCLEOTIDE SEQUENCE [LARGE SCALE GENOMIC DNA]</scope>
</reference>
<dbReference type="AlphaFoldDB" id="A0A9P1BQI2"/>
<evidence type="ECO:0000313" key="3">
    <source>
        <dbReference type="EMBL" id="CAL1130979.1"/>
    </source>
</evidence>
<dbReference type="EMBL" id="CAMXCT020000354">
    <property type="protein sequence ID" value="CAL1130979.1"/>
    <property type="molecule type" value="Genomic_DNA"/>
</dbReference>
<evidence type="ECO:0000313" key="2">
    <source>
        <dbReference type="EMBL" id="CAI3977604.1"/>
    </source>
</evidence>
<keyword evidence="1" id="KW-0732">Signal</keyword>
<feature type="chain" id="PRO_5043269688" evidence="1">
    <location>
        <begin position="20"/>
        <end position="59"/>
    </location>
</feature>
<organism evidence="2">
    <name type="scientific">Cladocopium goreaui</name>
    <dbReference type="NCBI Taxonomy" id="2562237"/>
    <lineage>
        <taxon>Eukaryota</taxon>
        <taxon>Sar</taxon>
        <taxon>Alveolata</taxon>
        <taxon>Dinophyceae</taxon>
        <taxon>Suessiales</taxon>
        <taxon>Symbiodiniaceae</taxon>
        <taxon>Cladocopium</taxon>
    </lineage>
</organism>
<accession>A0A9P1BQI2</accession>
<name>A0A9P1BQI2_9DINO</name>
<feature type="signal peptide" evidence="1">
    <location>
        <begin position="1"/>
        <end position="19"/>
    </location>
</feature>
<evidence type="ECO:0000256" key="1">
    <source>
        <dbReference type="SAM" id="SignalP"/>
    </source>
</evidence>
<comment type="caution">
    <text evidence="2">The sequence shown here is derived from an EMBL/GenBank/DDBJ whole genome shotgun (WGS) entry which is preliminary data.</text>
</comment>
<sequence>MHCWTVGRWCGSVLWIASGRLLETNGQSQVVQSMHSCRMCCHQKMRDTRWSLGELQQMP</sequence>
<reference evidence="2" key="1">
    <citation type="submission" date="2022-10" db="EMBL/GenBank/DDBJ databases">
        <authorList>
            <person name="Chen Y."/>
            <person name="Dougan E. K."/>
            <person name="Chan C."/>
            <person name="Rhodes N."/>
            <person name="Thang M."/>
        </authorList>
    </citation>
    <scope>NUCLEOTIDE SEQUENCE</scope>
</reference>
<dbReference type="EMBL" id="CAMXCT030000354">
    <property type="protein sequence ID" value="CAL4764916.1"/>
    <property type="molecule type" value="Genomic_DNA"/>
</dbReference>
<dbReference type="Proteomes" id="UP001152797">
    <property type="component" value="Unassembled WGS sequence"/>
</dbReference>
<keyword evidence="4" id="KW-1185">Reference proteome</keyword>